<dbReference type="Proteomes" id="UP001159364">
    <property type="component" value="Linkage Group LG12"/>
</dbReference>
<comment type="caution">
    <text evidence="3">The sequence shown here is derived from an EMBL/GenBank/DDBJ whole genome shotgun (WGS) entry which is preliminary data.</text>
</comment>
<dbReference type="GO" id="GO:0005759">
    <property type="term" value="C:mitochondrial matrix"/>
    <property type="evidence" value="ECO:0007669"/>
    <property type="project" value="TreeGrafter"/>
</dbReference>
<dbReference type="GO" id="GO:0006631">
    <property type="term" value="P:fatty acid metabolic process"/>
    <property type="evidence" value="ECO:0007669"/>
    <property type="project" value="TreeGrafter"/>
</dbReference>
<evidence type="ECO:0000313" key="3">
    <source>
        <dbReference type="EMBL" id="KAJ8749668.1"/>
    </source>
</evidence>
<dbReference type="Gene3D" id="2.60.120.590">
    <property type="entry name" value="Alpha-ketoglutarate-dependent dioxygenase AlkB-like"/>
    <property type="match status" value="1"/>
</dbReference>
<dbReference type="GO" id="GO:0006974">
    <property type="term" value="P:DNA damage response"/>
    <property type="evidence" value="ECO:0007669"/>
    <property type="project" value="InterPro"/>
</dbReference>
<dbReference type="InterPro" id="IPR037151">
    <property type="entry name" value="AlkB-like_sf"/>
</dbReference>
<dbReference type="PANTHER" id="PTHR21052">
    <property type="entry name" value="SPERMATOGENESIS ASSOCIATED 11-RELATED"/>
    <property type="match status" value="1"/>
</dbReference>
<comment type="similarity">
    <text evidence="1">Belongs to the alkB family.</text>
</comment>
<proteinExistence type="inferred from homology"/>
<evidence type="ECO:0000256" key="1">
    <source>
        <dbReference type="ARBA" id="ARBA00007879"/>
    </source>
</evidence>
<accession>A0AAV8SBV5</accession>
<sequence>MDDEKRILNQVFGESSDSEYDESTLQQNKPTWQSVRGIEGLYLCNDFLSPHQQSHLLSSIQNEGWFDEGSNNQAMRFGNLPAWAVELADSIRELVLSGDHGFADKDCPSGSEGSCMLPTDVLWRQPLFDQMIVNVYQPGEGICAHVDLMRFEDGIAIVSLESSCVMHFTRNSVNCGNENAEKDQCTIKVPVYLKPGSLVILSGEARYLWKHEINRKPDVQTWGGEELIQRRRTSITLRKLCCIE</sequence>
<feature type="domain" description="Fe2OG dioxygenase" evidence="2">
    <location>
        <begin position="127"/>
        <end position="241"/>
    </location>
</feature>
<organism evidence="3 4">
    <name type="scientific">Erythroxylum novogranatense</name>
    <dbReference type="NCBI Taxonomy" id="1862640"/>
    <lineage>
        <taxon>Eukaryota</taxon>
        <taxon>Viridiplantae</taxon>
        <taxon>Streptophyta</taxon>
        <taxon>Embryophyta</taxon>
        <taxon>Tracheophyta</taxon>
        <taxon>Spermatophyta</taxon>
        <taxon>Magnoliopsida</taxon>
        <taxon>eudicotyledons</taxon>
        <taxon>Gunneridae</taxon>
        <taxon>Pentapetalae</taxon>
        <taxon>rosids</taxon>
        <taxon>fabids</taxon>
        <taxon>Malpighiales</taxon>
        <taxon>Erythroxylaceae</taxon>
        <taxon>Erythroxylum</taxon>
    </lineage>
</organism>
<evidence type="ECO:0000313" key="4">
    <source>
        <dbReference type="Proteomes" id="UP001159364"/>
    </source>
</evidence>
<dbReference type="Pfam" id="PF13532">
    <property type="entry name" value="2OG-FeII_Oxy_2"/>
    <property type="match status" value="1"/>
</dbReference>
<dbReference type="EMBL" id="JAIWQS010000012">
    <property type="protein sequence ID" value="KAJ8749668.1"/>
    <property type="molecule type" value="Genomic_DNA"/>
</dbReference>
<dbReference type="AlphaFoldDB" id="A0AAV8SBV5"/>
<reference evidence="3 4" key="1">
    <citation type="submission" date="2021-09" db="EMBL/GenBank/DDBJ databases">
        <title>Genomic insights and catalytic innovation underlie evolution of tropane alkaloids biosynthesis.</title>
        <authorList>
            <person name="Wang Y.-J."/>
            <person name="Tian T."/>
            <person name="Huang J.-P."/>
            <person name="Huang S.-X."/>
        </authorList>
    </citation>
    <scope>NUCLEOTIDE SEQUENCE [LARGE SCALE GENOMIC DNA]</scope>
    <source>
        <strain evidence="3">KIB-2018</strain>
        <tissue evidence="3">Leaf</tissue>
    </source>
</reference>
<dbReference type="InterPro" id="IPR027450">
    <property type="entry name" value="AlkB-like"/>
</dbReference>
<evidence type="ECO:0000259" key="2">
    <source>
        <dbReference type="PROSITE" id="PS51471"/>
    </source>
</evidence>
<dbReference type="InterPro" id="IPR032870">
    <property type="entry name" value="ALKBH7-like"/>
</dbReference>
<protein>
    <recommendedName>
        <fullName evidence="2">Fe2OG dioxygenase domain-containing protein</fullName>
    </recommendedName>
</protein>
<dbReference type="SUPFAM" id="SSF51197">
    <property type="entry name" value="Clavaminate synthase-like"/>
    <property type="match status" value="1"/>
</dbReference>
<keyword evidence="4" id="KW-1185">Reference proteome</keyword>
<dbReference type="InterPro" id="IPR005123">
    <property type="entry name" value="Oxoglu/Fe-dep_dioxygenase_dom"/>
</dbReference>
<dbReference type="PANTHER" id="PTHR21052:SF0">
    <property type="entry name" value="ALPHA-KETOGLUTARATE-DEPENDENT DIOXYGENASE ALKB HOMOLOG 7, MITOCHONDRIAL"/>
    <property type="match status" value="1"/>
</dbReference>
<dbReference type="PROSITE" id="PS51471">
    <property type="entry name" value="FE2OG_OXY"/>
    <property type="match status" value="1"/>
</dbReference>
<name>A0AAV8SBV5_9ROSI</name>
<gene>
    <name evidence="3" type="ORF">K2173_026317</name>
</gene>